<dbReference type="Gene3D" id="3.10.350.10">
    <property type="entry name" value="LysM domain"/>
    <property type="match status" value="1"/>
</dbReference>
<proteinExistence type="inferred from homology"/>
<dbReference type="Pfam" id="PF01476">
    <property type="entry name" value="LysM"/>
    <property type="match status" value="1"/>
</dbReference>
<evidence type="ECO:0000313" key="6">
    <source>
        <dbReference type="Proteomes" id="UP000326951"/>
    </source>
</evidence>
<keyword evidence="2" id="KW-0378">Hydrolase</keyword>
<reference evidence="5 6" key="1">
    <citation type="submission" date="2019-09" db="EMBL/GenBank/DDBJ databases">
        <title>Complete genome sequence of Sporolactobacillus terrae 70-3.</title>
        <authorList>
            <person name="Tanaka N."/>
            <person name="Shiwa Y."/>
            <person name="Fujita N."/>
            <person name="Tanasupawat S."/>
        </authorList>
    </citation>
    <scope>NUCLEOTIDE SEQUENCE [LARGE SCALE GENOMIC DNA]</scope>
    <source>
        <strain evidence="5 6">70-3</strain>
    </source>
</reference>
<dbReference type="PANTHER" id="PTHR34135">
    <property type="entry name" value="LYSOZYME"/>
    <property type="match status" value="1"/>
</dbReference>
<dbReference type="InterPro" id="IPR018392">
    <property type="entry name" value="LysM"/>
</dbReference>
<dbReference type="Gene3D" id="1.10.101.10">
    <property type="entry name" value="PGBD-like superfamily/PGBD"/>
    <property type="match status" value="1"/>
</dbReference>
<dbReference type="EMBL" id="AP021853">
    <property type="protein sequence ID" value="BBN99149.1"/>
    <property type="molecule type" value="Genomic_DNA"/>
</dbReference>
<sequence>MVKIKGIDVARYQGDIDFKKVKDAGYKFVIAKCTEGSEVGSRIVDPYFKKNIAGAKAAGLAVHAYHFFRGISEADARDEADWLIKNLTGDENYLFCDVEAQSLNNDPDKLTAFVNAFFDQLAKAGKKKLGIYSGKVFFESQLVEAKLRPGLLIWIARYNDTLGRDADIWQHTSSASVPGISGNVDENIAHTDAIVGGVSNPSAFKPADKKQPSGTILKRGARGSAVITLQKKLSSVYFYPDKGVKNHGCDGIYGPKTEDAVRRFQLMHRLIADGVYGQQTAKTLDKVIAAQKKSKPKKSPTHKVVKGDTLWDLAIKNKTTVAKLKQLNKLKSDIIYPGQILKLK</sequence>
<dbReference type="PANTHER" id="PTHR34135:SF2">
    <property type="entry name" value="LYSOZYME"/>
    <property type="match status" value="1"/>
</dbReference>
<keyword evidence="3" id="KW-0326">Glycosidase</keyword>
<dbReference type="InterPro" id="IPR002053">
    <property type="entry name" value="Glyco_hydro_25"/>
</dbReference>
<dbReference type="InterPro" id="IPR002477">
    <property type="entry name" value="Peptidoglycan-bd-like"/>
</dbReference>
<dbReference type="PROSITE" id="PS51782">
    <property type="entry name" value="LYSM"/>
    <property type="match status" value="1"/>
</dbReference>
<dbReference type="PROSITE" id="PS51904">
    <property type="entry name" value="GLYCOSYL_HYDROL_F25_2"/>
    <property type="match status" value="1"/>
</dbReference>
<dbReference type="Pfam" id="PF01471">
    <property type="entry name" value="PG_binding_1"/>
    <property type="match status" value="1"/>
</dbReference>
<feature type="domain" description="LysM" evidence="4">
    <location>
        <begin position="300"/>
        <end position="343"/>
    </location>
</feature>
<dbReference type="InterPro" id="IPR036365">
    <property type="entry name" value="PGBD-like_sf"/>
</dbReference>
<dbReference type="GO" id="GO:0016998">
    <property type="term" value="P:cell wall macromolecule catabolic process"/>
    <property type="evidence" value="ECO:0007669"/>
    <property type="project" value="InterPro"/>
</dbReference>
<dbReference type="GO" id="GO:0016052">
    <property type="term" value="P:carbohydrate catabolic process"/>
    <property type="evidence" value="ECO:0007669"/>
    <property type="project" value="TreeGrafter"/>
</dbReference>
<organism evidence="5 6">
    <name type="scientific">Sporolactobacillus terrae</name>
    <dbReference type="NCBI Taxonomy" id="269673"/>
    <lineage>
        <taxon>Bacteria</taxon>
        <taxon>Bacillati</taxon>
        <taxon>Bacillota</taxon>
        <taxon>Bacilli</taxon>
        <taxon>Bacillales</taxon>
        <taxon>Sporolactobacillaceae</taxon>
        <taxon>Sporolactobacillus</taxon>
    </lineage>
</organism>
<accession>A0A5K7WZI8</accession>
<dbReference type="RefSeq" id="WP_172968983.1">
    <property type="nucleotide sequence ID" value="NZ_AP021853.1"/>
</dbReference>
<dbReference type="InterPro" id="IPR017853">
    <property type="entry name" value="GH"/>
</dbReference>
<dbReference type="SMART" id="SM00257">
    <property type="entry name" value="LysM"/>
    <property type="match status" value="1"/>
</dbReference>
<dbReference type="GO" id="GO:0003796">
    <property type="term" value="F:lysozyme activity"/>
    <property type="evidence" value="ECO:0007669"/>
    <property type="project" value="InterPro"/>
</dbReference>
<dbReference type="InterPro" id="IPR036366">
    <property type="entry name" value="PGBDSf"/>
</dbReference>
<evidence type="ECO:0000259" key="4">
    <source>
        <dbReference type="PROSITE" id="PS51782"/>
    </source>
</evidence>
<dbReference type="Gene3D" id="3.20.20.80">
    <property type="entry name" value="Glycosidases"/>
    <property type="match status" value="1"/>
</dbReference>
<dbReference type="SMART" id="SM00641">
    <property type="entry name" value="Glyco_25"/>
    <property type="match status" value="1"/>
</dbReference>
<dbReference type="InterPro" id="IPR018077">
    <property type="entry name" value="Glyco_hydro_fam25_subgr"/>
</dbReference>
<evidence type="ECO:0000256" key="2">
    <source>
        <dbReference type="ARBA" id="ARBA00022801"/>
    </source>
</evidence>
<dbReference type="SUPFAM" id="SSF47090">
    <property type="entry name" value="PGBD-like"/>
    <property type="match status" value="1"/>
</dbReference>
<dbReference type="SUPFAM" id="SSF51445">
    <property type="entry name" value="(Trans)glycosidases"/>
    <property type="match status" value="1"/>
</dbReference>
<dbReference type="GO" id="GO:0009253">
    <property type="term" value="P:peptidoglycan catabolic process"/>
    <property type="evidence" value="ECO:0007669"/>
    <property type="project" value="InterPro"/>
</dbReference>
<evidence type="ECO:0000313" key="5">
    <source>
        <dbReference type="EMBL" id="BBN99149.1"/>
    </source>
</evidence>
<evidence type="ECO:0000256" key="3">
    <source>
        <dbReference type="ARBA" id="ARBA00023295"/>
    </source>
</evidence>
<dbReference type="SUPFAM" id="SSF54106">
    <property type="entry name" value="LysM domain"/>
    <property type="match status" value="1"/>
</dbReference>
<protein>
    <recommendedName>
        <fullName evidence="4">LysM domain-containing protein</fullName>
    </recommendedName>
</protein>
<dbReference type="Pfam" id="PF01183">
    <property type="entry name" value="Glyco_hydro_25"/>
    <property type="match status" value="1"/>
</dbReference>
<name>A0A5K7WZI8_9BACL</name>
<dbReference type="CDD" id="cd00118">
    <property type="entry name" value="LysM"/>
    <property type="match status" value="1"/>
</dbReference>
<dbReference type="AlphaFoldDB" id="A0A5K7WZI8"/>
<dbReference type="Proteomes" id="UP000326951">
    <property type="component" value="Chromosome"/>
</dbReference>
<comment type="similarity">
    <text evidence="1">Belongs to the glycosyl hydrolase 25 family.</text>
</comment>
<gene>
    <name evidence="5" type="ORF">St703_18540</name>
</gene>
<dbReference type="InterPro" id="IPR036779">
    <property type="entry name" value="LysM_dom_sf"/>
</dbReference>
<evidence type="ECO:0000256" key="1">
    <source>
        <dbReference type="ARBA" id="ARBA00010646"/>
    </source>
</evidence>